<dbReference type="EMBL" id="CP036526">
    <property type="protein sequence ID" value="QDT09525.1"/>
    <property type="molecule type" value="Genomic_DNA"/>
</dbReference>
<keyword evidence="3 6" id="KW-0067">ATP-binding</keyword>
<gene>
    <name evidence="6" type="primary">cmpD_1</name>
    <name evidence="6" type="ORF">K239x_14710</name>
</gene>
<feature type="compositionally biased region" description="Polar residues" evidence="4">
    <location>
        <begin position="271"/>
        <end position="294"/>
    </location>
</feature>
<dbReference type="EC" id="3.6.3.-" evidence="6"/>
<proteinExistence type="predicted"/>
<keyword evidence="2" id="KW-0547">Nucleotide-binding</keyword>
<dbReference type="GO" id="GO:0005524">
    <property type="term" value="F:ATP binding"/>
    <property type="evidence" value="ECO:0007669"/>
    <property type="project" value="UniProtKB-KW"/>
</dbReference>
<dbReference type="InterPro" id="IPR017871">
    <property type="entry name" value="ABC_transporter-like_CS"/>
</dbReference>
<keyword evidence="1" id="KW-0813">Transport</keyword>
<dbReference type="PANTHER" id="PTHR42788:SF20">
    <property type="entry name" value="ABC TRANSPORTER ATP-BINDING PROTEIN"/>
    <property type="match status" value="1"/>
</dbReference>
<evidence type="ECO:0000256" key="3">
    <source>
        <dbReference type="ARBA" id="ARBA00022840"/>
    </source>
</evidence>
<evidence type="ECO:0000256" key="1">
    <source>
        <dbReference type="ARBA" id="ARBA00022448"/>
    </source>
</evidence>
<dbReference type="AlphaFoldDB" id="A0A517NQY8"/>
<dbReference type="RefSeq" id="WP_145417078.1">
    <property type="nucleotide sequence ID" value="NZ_CP036526.1"/>
</dbReference>
<dbReference type="OrthoDB" id="2151853at2"/>
<dbReference type="Pfam" id="PF00005">
    <property type="entry name" value="ABC_tran"/>
    <property type="match status" value="1"/>
</dbReference>
<dbReference type="CDD" id="cd03293">
    <property type="entry name" value="ABC_NrtD_SsuB_transporters"/>
    <property type="match status" value="1"/>
</dbReference>
<evidence type="ECO:0000313" key="6">
    <source>
        <dbReference type="EMBL" id="QDT09525.1"/>
    </source>
</evidence>
<keyword evidence="6" id="KW-0378">Hydrolase</keyword>
<dbReference type="InterPro" id="IPR003593">
    <property type="entry name" value="AAA+_ATPase"/>
</dbReference>
<dbReference type="SUPFAM" id="SSF52540">
    <property type="entry name" value="P-loop containing nucleoside triphosphate hydrolases"/>
    <property type="match status" value="1"/>
</dbReference>
<protein>
    <submittedName>
        <fullName evidence="6">Bicarbonate transport ATP-binding protein CmpD</fullName>
        <ecNumber evidence="6">3.6.3.-</ecNumber>
    </submittedName>
</protein>
<dbReference type="InterPro" id="IPR050166">
    <property type="entry name" value="ABC_transporter_ATP-bind"/>
</dbReference>
<evidence type="ECO:0000256" key="2">
    <source>
        <dbReference type="ARBA" id="ARBA00022741"/>
    </source>
</evidence>
<feature type="region of interest" description="Disordered" evidence="4">
    <location>
        <begin position="267"/>
        <end position="294"/>
    </location>
</feature>
<dbReference type="InterPro" id="IPR003439">
    <property type="entry name" value="ABC_transporter-like_ATP-bd"/>
</dbReference>
<reference evidence="6 7" key="1">
    <citation type="submission" date="2019-02" db="EMBL/GenBank/DDBJ databases">
        <title>Deep-cultivation of Planctomycetes and their phenomic and genomic characterization uncovers novel biology.</title>
        <authorList>
            <person name="Wiegand S."/>
            <person name="Jogler M."/>
            <person name="Boedeker C."/>
            <person name="Pinto D."/>
            <person name="Vollmers J."/>
            <person name="Rivas-Marin E."/>
            <person name="Kohn T."/>
            <person name="Peeters S.H."/>
            <person name="Heuer A."/>
            <person name="Rast P."/>
            <person name="Oberbeckmann S."/>
            <person name="Bunk B."/>
            <person name="Jeske O."/>
            <person name="Meyerdierks A."/>
            <person name="Storesund J.E."/>
            <person name="Kallscheuer N."/>
            <person name="Luecker S."/>
            <person name="Lage O.M."/>
            <person name="Pohl T."/>
            <person name="Merkel B.J."/>
            <person name="Hornburger P."/>
            <person name="Mueller R.-W."/>
            <person name="Bruemmer F."/>
            <person name="Labrenz M."/>
            <person name="Spormann A.M."/>
            <person name="Op den Camp H."/>
            <person name="Overmann J."/>
            <person name="Amann R."/>
            <person name="Jetten M.S.M."/>
            <person name="Mascher T."/>
            <person name="Medema M.H."/>
            <person name="Devos D.P."/>
            <person name="Kaster A.-K."/>
            <person name="Ovreas L."/>
            <person name="Rohde M."/>
            <person name="Galperin M.Y."/>
            <person name="Jogler C."/>
        </authorList>
    </citation>
    <scope>NUCLEOTIDE SEQUENCE [LARGE SCALE GENOMIC DNA]</scope>
    <source>
        <strain evidence="6 7">K23_9</strain>
    </source>
</reference>
<dbReference type="InterPro" id="IPR027417">
    <property type="entry name" value="P-loop_NTPase"/>
</dbReference>
<sequence length="294" mass="32173">MPDATDIAASVRQPPSSPSEISCQAVSVTFASGTTAVDDVSLQLEAGKIHSLIGASGCGKTTLLRSIAGLQACTKGRIELSPPAISERGEIGFVFQQPSLLPWLTTVENVMLPLELLGAYSRDERRKRATEILHSVRLADAADRMPNQLSGGMKMRVSIARALITRPSVLLLDEPFAALDDLLREQLGQLLRSLWNQYQFTAVLVTHNIAESILLSHQIVLMHDGKVQQIITNSLPEPRVRSIRTSPEFGRFYGQVSDQLRATADWESSDLDSNARNNGPQDNDELNNTGETFQ</sequence>
<organism evidence="6 7">
    <name type="scientific">Stieleria marina</name>
    <dbReference type="NCBI Taxonomy" id="1930275"/>
    <lineage>
        <taxon>Bacteria</taxon>
        <taxon>Pseudomonadati</taxon>
        <taxon>Planctomycetota</taxon>
        <taxon>Planctomycetia</taxon>
        <taxon>Pirellulales</taxon>
        <taxon>Pirellulaceae</taxon>
        <taxon>Stieleria</taxon>
    </lineage>
</organism>
<dbReference type="PROSITE" id="PS50893">
    <property type="entry name" value="ABC_TRANSPORTER_2"/>
    <property type="match status" value="1"/>
</dbReference>
<dbReference type="Proteomes" id="UP000319817">
    <property type="component" value="Chromosome"/>
</dbReference>
<evidence type="ECO:0000256" key="4">
    <source>
        <dbReference type="SAM" id="MobiDB-lite"/>
    </source>
</evidence>
<feature type="domain" description="ABC transporter" evidence="5">
    <location>
        <begin position="21"/>
        <end position="249"/>
    </location>
</feature>
<dbReference type="PROSITE" id="PS00211">
    <property type="entry name" value="ABC_TRANSPORTER_1"/>
    <property type="match status" value="1"/>
</dbReference>
<dbReference type="SMART" id="SM00382">
    <property type="entry name" value="AAA"/>
    <property type="match status" value="1"/>
</dbReference>
<dbReference type="PANTHER" id="PTHR42788">
    <property type="entry name" value="TAURINE IMPORT ATP-BINDING PROTEIN-RELATED"/>
    <property type="match status" value="1"/>
</dbReference>
<keyword evidence="7" id="KW-1185">Reference proteome</keyword>
<dbReference type="GO" id="GO:0016887">
    <property type="term" value="F:ATP hydrolysis activity"/>
    <property type="evidence" value="ECO:0007669"/>
    <property type="project" value="InterPro"/>
</dbReference>
<accession>A0A517NQY8</accession>
<evidence type="ECO:0000313" key="7">
    <source>
        <dbReference type="Proteomes" id="UP000319817"/>
    </source>
</evidence>
<evidence type="ECO:0000259" key="5">
    <source>
        <dbReference type="PROSITE" id="PS50893"/>
    </source>
</evidence>
<dbReference type="Gene3D" id="3.40.50.300">
    <property type="entry name" value="P-loop containing nucleotide triphosphate hydrolases"/>
    <property type="match status" value="1"/>
</dbReference>
<feature type="region of interest" description="Disordered" evidence="4">
    <location>
        <begin position="1"/>
        <end position="20"/>
    </location>
</feature>
<name>A0A517NQY8_9BACT</name>